<protein>
    <submittedName>
        <fullName evidence="1">Uncharacterized protein</fullName>
    </submittedName>
</protein>
<gene>
    <name evidence="1" type="ORF">FHS92_000172</name>
</gene>
<accession>A0A841J1C1</accession>
<sequence>MTDTDPRIAAADAEAHQRRIAFLSTVALAKDRLTPASLKAEATNTVLDAALDGIEDAKQIARDNPFKVLAFVAALGAIAARRPLWALTRDLWAKGRETYREYSAKFTAEDDHAQQ</sequence>
<dbReference type="EMBL" id="JACIJP010000001">
    <property type="protein sequence ID" value="MBB6122465.1"/>
    <property type="molecule type" value="Genomic_DNA"/>
</dbReference>
<evidence type="ECO:0000313" key="1">
    <source>
        <dbReference type="EMBL" id="MBB6122465.1"/>
    </source>
</evidence>
<reference evidence="1 2" key="1">
    <citation type="submission" date="2020-08" db="EMBL/GenBank/DDBJ databases">
        <title>Genomic Encyclopedia of Type Strains, Phase IV (KMG-IV): sequencing the most valuable type-strain genomes for metagenomic binning, comparative biology and taxonomic classification.</title>
        <authorList>
            <person name="Goeker M."/>
        </authorList>
    </citation>
    <scope>NUCLEOTIDE SEQUENCE [LARGE SCALE GENOMIC DNA]</scope>
    <source>
        <strain evidence="1 2">DSM 102255</strain>
    </source>
</reference>
<evidence type="ECO:0000313" key="2">
    <source>
        <dbReference type="Proteomes" id="UP000552700"/>
    </source>
</evidence>
<dbReference type="RefSeq" id="WP_184076628.1">
    <property type="nucleotide sequence ID" value="NZ_JACIJP010000001.1"/>
</dbReference>
<name>A0A841J1C1_9SPHN</name>
<keyword evidence="2" id="KW-1185">Reference proteome</keyword>
<dbReference type="AlphaFoldDB" id="A0A841J1C1"/>
<dbReference type="Proteomes" id="UP000552700">
    <property type="component" value="Unassembled WGS sequence"/>
</dbReference>
<comment type="caution">
    <text evidence="1">The sequence shown here is derived from an EMBL/GenBank/DDBJ whole genome shotgun (WGS) entry which is preliminary data.</text>
</comment>
<proteinExistence type="predicted"/>
<organism evidence="1 2">
    <name type="scientific">Sphingobium subterraneum</name>
    <dbReference type="NCBI Taxonomy" id="627688"/>
    <lineage>
        <taxon>Bacteria</taxon>
        <taxon>Pseudomonadati</taxon>
        <taxon>Pseudomonadota</taxon>
        <taxon>Alphaproteobacteria</taxon>
        <taxon>Sphingomonadales</taxon>
        <taxon>Sphingomonadaceae</taxon>
        <taxon>Sphingobium</taxon>
    </lineage>
</organism>